<proteinExistence type="predicted"/>
<comment type="caution">
    <text evidence="2">The sequence shown here is derived from an EMBL/GenBank/DDBJ whole genome shotgun (WGS) entry which is preliminary data.</text>
</comment>
<sequence>MEQPSRRQVISALYTGGGALLAGCTAGPKEPNDTNETDTTTTGDGETTPSGSNQSIPDLPEDTTSNACPPFDGTEQVICYEAVDPGEVPIVLVPDAQSVQPDQPSEFTLRNQSEQRFETNFYHWQLYKRVDGDWYYIAPRSWPEPLTPLEAGEEHTWTVTVEAGRISDGDHVKRVEGMESLTIAGLGGGHYAFGTDGWFAASSHEESIALASGFELNADPLQLVPTEAVTETEWDGETLVARSTRGEPDGETDQRDTYILERIDGSTTDAEQIIIEQVVRSEQLRDAIALSKKHDASRVRLEEFSRSIPPFRLQDAHTYAFQGDRYRVTAIEGGSS</sequence>
<organism evidence="2 3">
    <name type="scientific">Haloarcula pellucida</name>
    <dbReference type="NCBI Taxonomy" id="1427151"/>
    <lineage>
        <taxon>Archaea</taxon>
        <taxon>Methanobacteriati</taxon>
        <taxon>Methanobacteriota</taxon>
        <taxon>Stenosarchaea group</taxon>
        <taxon>Halobacteria</taxon>
        <taxon>Halobacteriales</taxon>
        <taxon>Haloarculaceae</taxon>
        <taxon>Haloarcula</taxon>
    </lineage>
</organism>
<name>A0A830GMV5_9EURY</name>
<dbReference type="EMBL" id="BMOU01000003">
    <property type="protein sequence ID" value="GGN95466.1"/>
    <property type="molecule type" value="Genomic_DNA"/>
</dbReference>
<gene>
    <name evidence="2" type="ORF">GCM10009030_22820</name>
</gene>
<reference evidence="2" key="2">
    <citation type="submission" date="2020-09" db="EMBL/GenBank/DDBJ databases">
        <authorList>
            <person name="Sun Q."/>
            <person name="Ohkuma M."/>
        </authorList>
    </citation>
    <scope>NUCLEOTIDE SEQUENCE</scope>
    <source>
        <strain evidence="2">JCM 17820</strain>
    </source>
</reference>
<keyword evidence="3" id="KW-1185">Reference proteome</keyword>
<evidence type="ECO:0000256" key="1">
    <source>
        <dbReference type="SAM" id="MobiDB-lite"/>
    </source>
</evidence>
<dbReference type="Proteomes" id="UP000605784">
    <property type="component" value="Unassembled WGS sequence"/>
</dbReference>
<evidence type="ECO:0000313" key="3">
    <source>
        <dbReference type="Proteomes" id="UP000605784"/>
    </source>
</evidence>
<feature type="region of interest" description="Disordered" evidence="1">
    <location>
        <begin position="20"/>
        <end position="70"/>
    </location>
</feature>
<accession>A0A830GMV5</accession>
<reference evidence="2" key="1">
    <citation type="journal article" date="2014" name="Int. J. Syst. Evol. Microbiol.">
        <title>Complete genome sequence of Corynebacterium casei LMG S-19264T (=DSM 44701T), isolated from a smear-ripened cheese.</title>
        <authorList>
            <consortium name="US DOE Joint Genome Institute (JGI-PGF)"/>
            <person name="Walter F."/>
            <person name="Albersmeier A."/>
            <person name="Kalinowski J."/>
            <person name="Ruckert C."/>
        </authorList>
    </citation>
    <scope>NUCLEOTIDE SEQUENCE</scope>
    <source>
        <strain evidence="2">JCM 17820</strain>
    </source>
</reference>
<dbReference type="RefSeq" id="WP_188997631.1">
    <property type="nucleotide sequence ID" value="NZ_BMOU01000003.1"/>
</dbReference>
<dbReference type="PROSITE" id="PS51257">
    <property type="entry name" value="PROKAR_LIPOPROTEIN"/>
    <property type="match status" value="1"/>
</dbReference>
<dbReference type="AlphaFoldDB" id="A0A830GMV5"/>
<feature type="compositionally biased region" description="Polar residues" evidence="1">
    <location>
        <begin position="49"/>
        <end position="67"/>
    </location>
</feature>
<evidence type="ECO:0000313" key="2">
    <source>
        <dbReference type="EMBL" id="GGN95466.1"/>
    </source>
</evidence>
<feature type="compositionally biased region" description="Low complexity" evidence="1">
    <location>
        <begin position="37"/>
        <end position="48"/>
    </location>
</feature>
<protein>
    <submittedName>
        <fullName evidence="2">Uncharacterized protein</fullName>
    </submittedName>
</protein>